<dbReference type="InterPro" id="IPR012337">
    <property type="entry name" value="RNaseH-like_sf"/>
</dbReference>
<dbReference type="InterPro" id="IPR043502">
    <property type="entry name" value="DNA/RNA_pol_sf"/>
</dbReference>
<sequence length="501" mass="58142">MSAQRYVRKGCEAYLVYVMNMKVSELKIESVPVVCEYLDVFLEDLPGLPLIREIEFTIDLLKGPTVFSKIDLRSDYYQLRVKKSNVLKTAFRMRPYLDKFVVVFIDDILIYSRDEKSPRNVSEVKRFLGLAGYYRHFIKGFSVISTPMTGLLRKDVKFEFSKKCQKSFEQLKALLTEASILVQPELGKEFVIYSDASLNGLGYVLMQEVKVIAYASRQLKSHKKNYPTHDLELAAIVFALKIRQHHLFGEKCHIFTDHKSLKYLMTQKYLNLRQQRWLELLKDYELVIDYHPRKANVVADALSRKSLFALSEMNIKLEAKRVQCELNSDSDFQIAADDCLMFRGRICVSKDTELIQKILHEAHSGCVSVHPRSTKMYNDLNKLYWWSGMKRAISEFVSRCLICQQVKAENQVPSGLLQPVMIPKWKWDRITMDFVTGLPLTPKKKDIVWVVVDRLTKSAYFSPIRADYSPDKLAELYIAKIVRLHGVPTSIILDRDPRFTS</sequence>
<organism evidence="8 9">
    <name type="scientific">Gossypium anomalum</name>
    <dbReference type="NCBI Taxonomy" id="47600"/>
    <lineage>
        <taxon>Eukaryota</taxon>
        <taxon>Viridiplantae</taxon>
        <taxon>Streptophyta</taxon>
        <taxon>Embryophyta</taxon>
        <taxon>Tracheophyta</taxon>
        <taxon>Spermatophyta</taxon>
        <taxon>Magnoliopsida</taxon>
        <taxon>eudicotyledons</taxon>
        <taxon>Gunneridae</taxon>
        <taxon>Pentapetalae</taxon>
        <taxon>rosids</taxon>
        <taxon>malvids</taxon>
        <taxon>Malvales</taxon>
        <taxon>Malvaceae</taxon>
        <taxon>Malvoideae</taxon>
        <taxon>Gossypium</taxon>
    </lineage>
</organism>
<dbReference type="SUPFAM" id="SSF53098">
    <property type="entry name" value="Ribonuclease H-like"/>
    <property type="match status" value="1"/>
</dbReference>
<accession>A0A8J6CQ15</accession>
<keyword evidence="3" id="KW-0540">Nuclease</keyword>
<dbReference type="EMBL" id="JAHUZN010000011">
    <property type="protein sequence ID" value="KAG8478325.1"/>
    <property type="molecule type" value="Genomic_DNA"/>
</dbReference>
<dbReference type="PANTHER" id="PTHR37984">
    <property type="entry name" value="PROTEIN CBG26694"/>
    <property type="match status" value="1"/>
</dbReference>
<dbReference type="GO" id="GO:0016787">
    <property type="term" value="F:hydrolase activity"/>
    <property type="evidence" value="ECO:0007669"/>
    <property type="project" value="UniProtKB-KW"/>
</dbReference>
<dbReference type="PROSITE" id="PS50994">
    <property type="entry name" value="INTEGRASE"/>
    <property type="match status" value="1"/>
</dbReference>
<dbReference type="Gene3D" id="3.10.20.370">
    <property type="match status" value="1"/>
</dbReference>
<dbReference type="GO" id="GO:0003964">
    <property type="term" value="F:RNA-directed DNA polymerase activity"/>
    <property type="evidence" value="ECO:0007669"/>
    <property type="project" value="UniProtKB-KW"/>
</dbReference>
<dbReference type="FunFam" id="3.30.70.270:FF:000020">
    <property type="entry name" value="Transposon Tf2-6 polyprotein-like Protein"/>
    <property type="match status" value="1"/>
</dbReference>
<keyword evidence="4" id="KW-0255">Endonuclease</keyword>
<dbReference type="InterPro" id="IPR001584">
    <property type="entry name" value="Integrase_cat-core"/>
</dbReference>
<dbReference type="InterPro" id="IPR041588">
    <property type="entry name" value="Integrase_H2C2"/>
</dbReference>
<dbReference type="SUPFAM" id="SSF56672">
    <property type="entry name" value="DNA/RNA polymerases"/>
    <property type="match status" value="1"/>
</dbReference>
<dbReference type="Proteomes" id="UP000701853">
    <property type="component" value="Chromosome 11"/>
</dbReference>
<dbReference type="Gene3D" id="3.30.70.270">
    <property type="match status" value="2"/>
</dbReference>
<gene>
    <name evidence="8" type="ORF">CXB51_028002</name>
</gene>
<dbReference type="Gene3D" id="3.10.10.10">
    <property type="entry name" value="HIV Type 1 Reverse Transcriptase, subunit A, domain 1"/>
    <property type="match status" value="1"/>
</dbReference>
<dbReference type="Gene3D" id="3.30.420.10">
    <property type="entry name" value="Ribonuclease H-like superfamily/Ribonuclease H"/>
    <property type="match status" value="1"/>
</dbReference>
<dbReference type="GO" id="GO:0015074">
    <property type="term" value="P:DNA integration"/>
    <property type="evidence" value="ECO:0007669"/>
    <property type="project" value="InterPro"/>
</dbReference>
<dbReference type="GO" id="GO:0004519">
    <property type="term" value="F:endonuclease activity"/>
    <property type="evidence" value="ECO:0007669"/>
    <property type="project" value="UniProtKB-KW"/>
</dbReference>
<dbReference type="PANTHER" id="PTHR37984:SF5">
    <property type="entry name" value="PROTEIN NYNRIN-LIKE"/>
    <property type="match status" value="1"/>
</dbReference>
<evidence type="ECO:0000256" key="6">
    <source>
        <dbReference type="ARBA" id="ARBA00022918"/>
    </source>
</evidence>
<feature type="domain" description="Integrase catalytic" evidence="7">
    <location>
        <begin position="415"/>
        <end position="501"/>
    </location>
</feature>
<dbReference type="CDD" id="cd09274">
    <property type="entry name" value="RNase_HI_RT_Ty3"/>
    <property type="match status" value="1"/>
</dbReference>
<dbReference type="Pfam" id="PF17921">
    <property type="entry name" value="Integrase_H2C2"/>
    <property type="match status" value="1"/>
</dbReference>
<keyword evidence="9" id="KW-1185">Reference proteome</keyword>
<keyword evidence="5" id="KW-0378">Hydrolase</keyword>
<keyword evidence="2" id="KW-0548">Nucleotidyltransferase</keyword>
<evidence type="ECO:0000256" key="2">
    <source>
        <dbReference type="ARBA" id="ARBA00022695"/>
    </source>
</evidence>
<dbReference type="GO" id="GO:0003676">
    <property type="term" value="F:nucleic acid binding"/>
    <property type="evidence" value="ECO:0007669"/>
    <property type="project" value="InterPro"/>
</dbReference>
<evidence type="ECO:0000256" key="4">
    <source>
        <dbReference type="ARBA" id="ARBA00022759"/>
    </source>
</evidence>
<dbReference type="InterPro" id="IPR043128">
    <property type="entry name" value="Rev_trsase/Diguanyl_cyclase"/>
</dbReference>
<dbReference type="InterPro" id="IPR050951">
    <property type="entry name" value="Retrovirus_Pol_polyprotein"/>
</dbReference>
<proteinExistence type="predicted"/>
<keyword evidence="1" id="KW-0808">Transferase</keyword>
<evidence type="ECO:0000256" key="3">
    <source>
        <dbReference type="ARBA" id="ARBA00022722"/>
    </source>
</evidence>
<dbReference type="Pfam" id="PF17917">
    <property type="entry name" value="RT_RNaseH"/>
    <property type="match status" value="1"/>
</dbReference>
<keyword evidence="6" id="KW-0695">RNA-directed DNA polymerase</keyword>
<name>A0A8J6CQ15_9ROSI</name>
<dbReference type="Gene3D" id="1.10.340.70">
    <property type="match status" value="1"/>
</dbReference>
<comment type="caution">
    <text evidence="8">The sequence shown here is derived from an EMBL/GenBank/DDBJ whole genome shotgun (WGS) entry which is preliminary data.</text>
</comment>
<dbReference type="InterPro" id="IPR041373">
    <property type="entry name" value="RT_RNaseH"/>
</dbReference>
<protein>
    <recommendedName>
        <fullName evidence="7">Integrase catalytic domain-containing protein</fullName>
    </recommendedName>
</protein>
<dbReference type="AlphaFoldDB" id="A0A8J6CQ15"/>
<evidence type="ECO:0000256" key="5">
    <source>
        <dbReference type="ARBA" id="ARBA00022801"/>
    </source>
</evidence>
<dbReference type="InterPro" id="IPR036397">
    <property type="entry name" value="RNaseH_sf"/>
</dbReference>
<evidence type="ECO:0000256" key="1">
    <source>
        <dbReference type="ARBA" id="ARBA00022679"/>
    </source>
</evidence>
<evidence type="ECO:0000259" key="7">
    <source>
        <dbReference type="PROSITE" id="PS50994"/>
    </source>
</evidence>
<evidence type="ECO:0000313" key="8">
    <source>
        <dbReference type="EMBL" id="KAG8478325.1"/>
    </source>
</evidence>
<dbReference type="OrthoDB" id="1224824at2759"/>
<evidence type="ECO:0000313" key="9">
    <source>
        <dbReference type="Proteomes" id="UP000701853"/>
    </source>
</evidence>
<reference evidence="8 9" key="1">
    <citation type="journal article" date="2021" name="bioRxiv">
        <title>The Gossypium anomalum genome as a resource for cotton improvement and evolutionary analysis of hybrid incompatibility.</title>
        <authorList>
            <person name="Grover C.E."/>
            <person name="Yuan D."/>
            <person name="Arick M.A."/>
            <person name="Miller E.R."/>
            <person name="Hu G."/>
            <person name="Peterson D.G."/>
            <person name="Wendel J.F."/>
            <person name="Udall J.A."/>
        </authorList>
    </citation>
    <scope>NUCLEOTIDE SEQUENCE [LARGE SCALE GENOMIC DNA]</scope>
    <source>
        <strain evidence="8">JFW-Udall</strain>
        <tissue evidence="8">Leaf</tissue>
    </source>
</reference>